<dbReference type="AlphaFoldDB" id="A0A809S2J8"/>
<dbReference type="GO" id="GO:0007059">
    <property type="term" value="P:chromosome segregation"/>
    <property type="evidence" value="ECO:0007669"/>
    <property type="project" value="UniProtKB-KW"/>
</dbReference>
<evidence type="ECO:0000313" key="18">
    <source>
        <dbReference type="Proteomes" id="UP000662873"/>
    </source>
</evidence>
<evidence type="ECO:0000256" key="14">
    <source>
        <dbReference type="PROSITE-ProRule" id="PRU00289"/>
    </source>
</evidence>
<feature type="binding site" evidence="14">
    <location>
        <begin position="363"/>
        <end position="370"/>
    </location>
    <ligand>
        <name>ATP</name>
        <dbReference type="ChEBI" id="CHEBI:30616"/>
    </ligand>
</feature>
<keyword evidence="6 14" id="KW-0547">Nucleotide-binding</keyword>
<evidence type="ECO:0000256" key="13">
    <source>
        <dbReference type="ARBA" id="ARBA00024986"/>
    </source>
</evidence>
<dbReference type="Proteomes" id="UP000662873">
    <property type="component" value="Chromosome"/>
</dbReference>
<reference evidence="17" key="1">
    <citation type="journal article" name="DNA Res.">
        <title>The physiological potential of anammox bacteria as revealed by their core genome structure.</title>
        <authorList>
            <person name="Okubo T."/>
            <person name="Toyoda A."/>
            <person name="Fukuhara K."/>
            <person name="Uchiyama I."/>
            <person name="Harigaya Y."/>
            <person name="Kuroiwa M."/>
            <person name="Suzuki T."/>
            <person name="Murakami Y."/>
            <person name="Suwa Y."/>
            <person name="Takami H."/>
        </authorList>
    </citation>
    <scope>NUCLEOTIDE SEQUENCE</scope>
    <source>
        <strain evidence="17">317325-2</strain>
    </source>
</reference>
<dbReference type="InterPro" id="IPR018541">
    <property type="entry name" value="Ftsk_gamma"/>
</dbReference>
<keyword evidence="4 17" id="KW-0132">Cell division</keyword>
<evidence type="ECO:0000256" key="3">
    <source>
        <dbReference type="ARBA" id="ARBA00022475"/>
    </source>
</evidence>
<evidence type="ECO:0000256" key="8">
    <source>
        <dbReference type="ARBA" id="ARBA00022840"/>
    </source>
</evidence>
<dbReference type="InterPro" id="IPR036390">
    <property type="entry name" value="WH_DNA-bd_sf"/>
</dbReference>
<dbReference type="EMBL" id="AP021858">
    <property type="protein sequence ID" value="BBO22787.1"/>
    <property type="molecule type" value="Genomic_DNA"/>
</dbReference>
<keyword evidence="8 14" id="KW-0067">ATP-binding</keyword>
<organism evidence="17 18">
    <name type="scientific">Candidatus Nitrosymbiomonas proteolyticus</name>
    <dbReference type="NCBI Taxonomy" id="2608984"/>
    <lineage>
        <taxon>Bacteria</taxon>
        <taxon>Bacillati</taxon>
        <taxon>Armatimonadota</taxon>
        <taxon>Armatimonadota incertae sedis</taxon>
        <taxon>Candidatus Nitrosymbiomonas</taxon>
    </lineage>
</organism>
<proteinExistence type="inferred from homology"/>
<protein>
    <submittedName>
        <fullName evidence="17">Cell division protein FtsK</fullName>
    </submittedName>
</protein>
<dbReference type="PROSITE" id="PS50901">
    <property type="entry name" value="FTSK"/>
    <property type="match status" value="1"/>
</dbReference>
<evidence type="ECO:0000256" key="12">
    <source>
        <dbReference type="ARBA" id="ARBA00023306"/>
    </source>
</evidence>
<comment type="function">
    <text evidence="13">Essential cell division protein that coordinates cell division and chromosome segregation. The N-terminus is involved in assembly of the cell-division machinery. The C-terminus functions as a DNA motor that moves dsDNA in an ATP-dependent manner towards the dif recombination site, which is located within the replication terminus region. Required for activation of the Xer recombinase, allowing activation of chromosome unlinking by recombination.</text>
</comment>
<feature type="transmembrane region" description="Helical" evidence="15">
    <location>
        <begin position="65"/>
        <end position="83"/>
    </location>
</feature>
<feature type="transmembrane region" description="Helical" evidence="15">
    <location>
        <begin position="120"/>
        <end position="139"/>
    </location>
</feature>
<name>A0A809S2J8_9BACT</name>
<evidence type="ECO:0000313" key="17">
    <source>
        <dbReference type="EMBL" id="BBO22787.1"/>
    </source>
</evidence>
<keyword evidence="10" id="KW-0238">DNA-binding</keyword>
<evidence type="ECO:0000256" key="15">
    <source>
        <dbReference type="SAM" id="Phobius"/>
    </source>
</evidence>
<evidence type="ECO:0000256" key="5">
    <source>
        <dbReference type="ARBA" id="ARBA00022692"/>
    </source>
</evidence>
<dbReference type="Gene3D" id="3.40.50.300">
    <property type="entry name" value="P-loop containing nucleotide triphosphate hydrolases"/>
    <property type="match status" value="1"/>
</dbReference>
<dbReference type="SUPFAM" id="SSF46785">
    <property type="entry name" value="Winged helix' DNA-binding domain"/>
    <property type="match status" value="1"/>
</dbReference>
<evidence type="ECO:0000256" key="10">
    <source>
        <dbReference type="ARBA" id="ARBA00023125"/>
    </source>
</evidence>
<evidence type="ECO:0000256" key="1">
    <source>
        <dbReference type="ARBA" id="ARBA00004651"/>
    </source>
</evidence>
<dbReference type="Gene3D" id="1.10.10.10">
    <property type="entry name" value="Winged helix-like DNA-binding domain superfamily/Winged helix DNA-binding domain"/>
    <property type="match status" value="1"/>
</dbReference>
<feature type="transmembrane region" description="Helical" evidence="15">
    <location>
        <begin position="32"/>
        <end position="53"/>
    </location>
</feature>
<evidence type="ECO:0000256" key="11">
    <source>
        <dbReference type="ARBA" id="ARBA00023136"/>
    </source>
</evidence>
<keyword evidence="3" id="KW-1003">Cell membrane</keyword>
<dbReference type="SUPFAM" id="SSF52540">
    <property type="entry name" value="P-loop containing nucleoside triphosphate hydrolases"/>
    <property type="match status" value="1"/>
</dbReference>
<dbReference type="Pfam" id="PF13491">
    <property type="entry name" value="FtsK_4TM"/>
    <property type="match status" value="1"/>
</dbReference>
<dbReference type="InterPro" id="IPR027417">
    <property type="entry name" value="P-loop_NTPase"/>
</dbReference>
<dbReference type="InterPro" id="IPR036388">
    <property type="entry name" value="WH-like_DNA-bd_sf"/>
</dbReference>
<evidence type="ECO:0000256" key="7">
    <source>
        <dbReference type="ARBA" id="ARBA00022829"/>
    </source>
</evidence>
<dbReference type="InterPro" id="IPR025199">
    <property type="entry name" value="FtsK_4TM"/>
</dbReference>
<dbReference type="InterPro" id="IPR002543">
    <property type="entry name" value="FtsK_dom"/>
</dbReference>
<keyword evidence="7" id="KW-0159">Chromosome partition</keyword>
<feature type="domain" description="FtsK" evidence="16">
    <location>
        <begin position="341"/>
        <end position="534"/>
    </location>
</feature>
<dbReference type="PANTHER" id="PTHR22683">
    <property type="entry name" value="SPORULATION PROTEIN RELATED"/>
    <property type="match status" value="1"/>
</dbReference>
<evidence type="ECO:0000259" key="16">
    <source>
        <dbReference type="PROSITE" id="PS50901"/>
    </source>
</evidence>
<dbReference type="GO" id="GO:0005886">
    <property type="term" value="C:plasma membrane"/>
    <property type="evidence" value="ECO:0007669"/>
    <property type="project" value="UniProtKB-SubCell"/>
</dbReference>
<dbReference type="GO" id="GO:0005524">
    <property type="term" value="F:ATP binding"/>
    <property type="evidence" value="ECO:0007669"/>
    <property type="project" value="UniProtKB-UniRule"/>
</dbReference>
<evidence type="ECO:0000256" key="4">
    <source>
        <dbReference type="ARBA" id="ARBA00022618"/>
    </source>
</evidence>
<keyword evidence="9 15" id="KW-1133">Transmembrane helix</keyword>
<keyword evidence="11 15" id="KW-0472">Membrane</keyword>
<dbReference type="Gene3D" id="3.30.980.40">
    <property type="match status" value="1"/>
</dbReference>
<keyword evidence="12" id="KW-0131">Cell cycle</keyword>
<keyword evidence="5 15" id="KW-0812">Transmembrane</keyword>
<dbReference type="PANTHER" id="PTHR22683:SF41">
    <property type="entry name" value="DNA TRANSLOCASE FTSK"/>
    <property type="match status" value="1"/>
</dbReference>
<dbReference type="Pfam" id="PF09397">
    <property type="entry name" value="FtsK_gamma"/>
    <property type="match status" value="1"/>
</dbReference>
<evidence type="ECO:0000256" key="6">
    <source>
        <dbReference type="ARBA" id="ARBA00022741"/>
    </source>
</evidence>
<dbReference type="GO" id="GO:0051301">
    <property type="term" value="P:cell division"/>
    <property type="evidence" value="ECO:0007669"/>
    <property type="project" value="UniProtKB-KW"/>
</dbReference>
<evidence type="ECO:0000256" key="2">
    <source>
        <dbReference type="ARBA" id="ARBA00006474"/>
    </source>
</evidence>
<dbReference type="Pfam" id="PF17854">
    <property type="entry name" value="FtsK_alpha"/>
    <property type="match status" value="1"/>
</dbReference>
<dbReference type="Pfam" id="PF01580">
    <property type="entry name" value="FtsK_SpoIIIE"/>
    <property type="match status" value="1"/>
</dbReference>
<dbReference type="InterPro" id="IPR041027">
    <property type="entry name" value="FtsK_alpha"/>
</dbReference>
<comment type="subcellular location">
    <subcellularLocation>
        <location evidence="1">Cell membrane</location>
        <topology evidence="1">Multi-pass membrane protein</topology>
    </subcellularLocation>
</comment>
<dbReference type="SMART" id="SM00843">
    <property type="entry name" value="Ftsk_gamma"/>
    <property type="match status" value="1"/>
</dbReference>
<accession>A0A809S2J8</accession>
<comment type="similarity">
    <text evidence="2">Belongs to the FtsK/SpoIIIE/SftA family.</text>
</comment>
<dbReference type="KEGG" id="npy:NPRO_03820"/>
<sequence>MLGVALLALAAITGIALYSSNSGLIGGALQSFFRPMFGVGSWGLVAVFGLWGLGLLAGRKRAESLQLSWGLVLMYAVILGALARPYGTNVFDPDAMVASGGYLGASVSWAMERLLGDAKLVGLGALGTVGLILCLQMPLRAVYDAFAQRAARLKVGRSQPKRVSPPPAKAVVMAEDASAPDPTPKQRTAPILRDANQPELALETEPTKEGYKLPPLALLQPPQPRRKRTPEEMQENIETLEGTLEQFGIEANVVEVATGPTVTRYEIQLGPGIRVNRITSLADNIAMNLAASHVRVEAPIPGKAAIGVEVPNANPATVSLKEVVETKEFREHPSRLAVALGQDVSGGNRYTDLAKMPHLLVGGATNSGKSIGLASLIMSLILRNTPKDVRLVMIDPKRVELALFDGIPHLMCPVIKDVKEAPGVLRAVWREMDRRYDKFSEAGVRNIDGWNEKATFQDKMPYIVVVIDELADLMIQAAAEVETSICRLAQLARATGIHLVVATQRPSVDVITGTIKANIASRVAFTVSSQVDSRTILDQAGAERLIGRGDMLFLPIDASKPLRIQGCYVSEKEIAEVCRFWREQESPRFQIDPKAVQHEESGKPHGEHAGDSDPLWEESVRWVVERGQASTSMLQRRFSIGFQRASRLLDMMEEQGIVGARDGPRPREVLVSLHELEARLGQSGVPFFEAD</sequence>
<dbReference type="GO" id="GO:0003677">
    <property type="term" value="F:DNA binding"/>
    <property type="evidence" value="ECO:0007669"/>
    <property type="project" value="UniProtKB-KW"/>
</dbReference>
<dbReference type="InterPro" id="IPR050206">
    <property type="entry name" value="FtsK/SpoIIIE/SftA"/>
</dbReference>
<evidence type="ECO:0000256" key="9">
    <source>
        <dbReference type="ARBA" id="ARBA00022989"/>
    </source>
</evidence>
<gene>
    <name evidence="17" type="ORF">NPRO_03820</name>
</gene>